<keyword evidence="2" id="KW-1185">Reference proteome</keyword>
<reference evidence="1 2" key="1">
    <citation type="submission" date="2019-05" db="EMBL/GenBank/DDBJ databases">
        <title>Another draft genome of Portunus trituberculatus and its Hox gene families provides insights of decapod evolution.</title>
        <authorList>
            <person name="Jeong J.-H."/>
            <person name="Song I."/>
            <person name="Kim S."/>
            <person name="Choi T."/>
            <person name="Kim D."/>
            <person name="Ryu S."/>
            <person name="Kim W."/>
        </authorList>
    </citation>
    <scope>NUCLEOTIDE SEQUENCE [LARGE SCALE GENOMIC DNA]</scope>
    <source>
        <tissue evidence="1">Muscle</tissue>
    </source>
</reference>
<evidence type="ECO:0000313" key="2">
    <source>
        <dbReference type="Proteomes" id="UP000324222"/>
    </source>
</evidence>
<dbReference type="EMBL" id="VSRR010002436">
    <property type="protein sequence ID" value="MPC31447.1"/>
    <property type="molecule type" value="Genomic_DNA"/>
</dbReference>
<proteinExistence type="predicted"/>
<comment type="caution">
    <text evidence="1">The sequence shown here is derived from an EMBL/GenBank/DDBJ whole genome shotgun (WGS) entry which is preliminary data.</text>
</comment>
<organism evidence="1 2">
    <name type="scientific">Portunus trituberculatus</name>
    <name type="common">Swimming crab</name>
    <name type="synonym">Neptunus trituberculatus</name>
    <dbReference type="NCBI Taxonomy" id="210409"/>
    <lineage>
        <taxon>Eukaryota</taxon>
        <taxon>Metazoa</taxon>
        <taxon>Ecdysozoa</taxon>
        <taxon>Arthropoda</taxon>
        <taxon>Crustacea</taxon>
        <taxon>Multicrustacea</taxon>
        <taxon>Malacostraca</taxon>
        <taxon>Eumalacostraca</taxon>
        <taxon>Eucarida</taxon>
        <taxon>Decapoda</taxon>
        <taxon>Pleocyemata</taxon>
        <taxon>Brachyura</taxon>
        <taxon>Eubrachyura</taxon>
        <taxon>Portunoidea</taxon>
        <taxon>Portunidae</taxon>
        <taxon>Portuninae</taxon>
        <taxon>Portunus</taxon>
    </lineage>
</organism>
<dbReference type="Proteomes" id="UP000324222">
    <property type="component" value="Unassembled WGS sequence"/>
</dbReference>
<gene>
    <name evidence="1" type="ORF">E2C01_024736</name>
</gene>
<sequence>MNLRASERIITACPEGLEGSSGGSCSSSCPWRPLALDGPFQTCPALTRPLSGRLKDLKGPEGVVLRCFAAS</sequence>
<accession>A0A5B7EDQ0</accession>
<name>A0A5B7EDQ0_PORTR</name>
<dbReference type="AlphaFoldDB" id="A0A5B7EDQ0"/>
<protein>
    <submittedName>
        <fullName evidence="1">Uncharacterized protein</fullName>
    </submittedName>
</protein>
<evidence type="ECO:0000313" key="1">
    <source>
        <dbReference type="EMBL" id="MPC31447.1"/>
    </source>
</evidence>